<reference evidence="1" key="1">
    <citation type="journal article" date="2013" name="J. Plant Res.">
        <title>Effect of fungi and light on seed germination of three Opuntia species from semiarid lands of central Mexico.</title>
        <authorList>
            <person name="Delgado-Sanchez P."/>
            <person name="Jimenez-Bremont J.F."/>
            <person name="Guerrero-Gonzalez Mde L."/>
            <person name="Flores J."/>
        </authorList>
    </citation>
    <scope>NUCLEOTIDE SEQUENCE</scope>
    <source>
        <tissue evidence="1">Cladode</tissue>
    </source>
</reference>
<dbReference type="EMBL" id="GISG01199754">
    <property type="protein sequence ID" value="MBA4658223.1"/>
    <property type="molecule type" value="Transcribed_RNA"/>
</dbReference>
<accession>A0A7C9E7I0</accession>
<evidence type="ECO:0000313" key="1">
    <source>
        <dbReference type="EMBL" id="MBA4658223.1"/>
    </source>
</evidence>
<reference evidence="1" key="2">
    <citation type="submission" date="2020-07" db="EMBL/GenBank/DDBJ databases">
        <authorList>
            <person name="Vera ALvarez R."/>
            <person name="Arias-Moreno D.M."/>
            <person name="Jimenez-Jacinto V."/>
            <person name="Jimenez-Bremont J.F."/>
            <person name="Swaminathan K."/>
            <person name="Moose S.P."/>
            <person name="Guerrero-Gonzalez M.L."/>
            <person name="Marino-Ramirez L."/>
            <person name="Landsman D."/>
            <person name="Rodriguez-Kessler M."/>
            <person name="Delgado-Sanchez P."/>
        </authorList>
    </citation>
    <scope>NUCLEOTIDE SEQUENCE</scope>
    <source>
        <tissue evidence="1">Cladode</tissue>
    </source>
</reference>
<sequence length="109" mass="12532">MLSCDAVITCILIMVLNKIVCQWKLKWIHFLLQKITCFTFSATFQNPCIYLEDCLPPERSPPENYAFSKDKSPARCPSNITSRIRFHAIGHLDHLPVTCTCKHQSFCRG</sequence>
<protein>
    <submittedName>
        <fullName evidence="1">Uncharacterized protein</fullName>
    </submittedName>
</protein>
<proteinExistence type="predicted"/>
<dbReference type="AlphaFoldDB" id="A0A7C9E7I0"/>
<name>A0A7C9E7I0_OPUST</name>
<organism evidence="1">
    <name type="scientific">Opuntia streptacantha</name>
    <name type="common">Prickly pear cactus</name>
    <name type="synonym">Opuntia cardona</name>
    <dbReference type="NCBI Taxonomy" id="393608"/>
    <lineage>
        <taxon>Eukaryota</taxon>
        <taxon>Viridiplantae</taxon>
        <taxon>Streptophyta</taxon>
        <taxon>Embryophyta</taxon>
        <taxon>Tracheophyta</taxon>
        <taxon>Spermatophyta</taxon>
        <taxon>Magnoliopsida</taxon>
        <taxon>eudicotyledons</taxon>
        <taxon>Gunneridae</taxon>
        <taxon>Pentapetalae</taxon>
        <taxon>Caryophyllales</taxon>
        <taxon>Cactineae</taxon>
        <taxon>Cactaceae</taxon>
        <taxon>Opuntioideae</taxon>
        <taxon>Opuntia</taxon>
    </lineage>
</organism>